<evidence type="ECO:0000313" key="6">
    <source>
        <dbReference type="Proteomes" id="UP001595722"/>
    </source>
</evidence>
<dbReference type="RefSeq" id="WP_376868479.1">
    <property type="nucleotide sequence ID" value="NZ_JBHRYB010000025.1"/>
</dbReference>
<evidence type="ECO:0000256" key="3">
    <source>
        <dbReference type="ARBA" id="ARBA00023163"/>
    </source>
</evidence>
<dbReference type="Gene3D" id="1.10.10.10">
    <property type="entry name" value="Winged helix-like DNA-binding domain superfamily/Winged helix DNA-binding domain"/>
    <property type="match status" value="1"/>
</dbReference>
<evidence type="ECO:0000259" key="4">
    <source>
        <dbReference type="PROSITE" id="PS50949"/>
    </source>
</evidence>
<dbReference type="SUPFAM" id="SSF46785">
    <property type="entry name" value="Winged helix' DNA-binding domain"/>
    <property type="match status" value="1"/>
</dbReference>
<protein>
    <submittedName>
        <fullName evidence="5">GntR family transcriptional regulator</fullName>
    </submittedName>
</protein>
<dbReference type="InterPro" id="IPR000524">
    <property type="entry name" value="Tscrpt_reg_HTH_GntR"/>
</dbReference>
<keyword evidence="2" id="KW-0238">DNA-binding</keyword>
<comment type="caution">
    <text evidence="5">The sequence shown here is derived from an EMBL/GenBank/DDBJ whole genome shotgun (WGS) entry which is preliminary data.</text>
</comment>
<dbReference type="SMART" id="SM00345">
    <property type="entry name" value="HTH_GNTR"/>
    <property type="match status" value="1"/>
</dbReference>
<organism evidence="5 6">
    <name type="scientific">Bacterioplanoides pacificum</name>
    <dbReference type="NCBI Taxonomy" id="1171596"/>
    <lineage>
        <taxon>Bacteria</taxon>
        <taxon>Pseudomonadati</taxon>
        <taxon>Pseudomonadota</taxon>
        <taxon>Gammaproteobacteria</taxon>
        <taxon>Oceanospirillales</taxon>
        <taxon>Oceanospirillaceae</taxon>
        <taxon>Bacterioplanoides</taxon>
    </lineage>
</organism>
<dbReference type="SUPFAM" id="SSF48008">
    <property type="entry name" value="GntR ligand-binding domain-like"/>
    <property type="match status" value="1"/>
</dbReference>
<keyword evidence="3" id="KW-0804">Transcription</keyword>
<dbReference type="PANTHER" id="PTHR43537">
    <property type="entry name" value="TRANSCRIPTIONAL REGULATOR, GNTR FAMILY"/>
    <property type="match status" value="1"/>
</dbReference>
<dbReference type="InterPro" id="IPR036390">
    <property type="entry name" value="WH_DNA-bd_sf"/>
</dbReference>
<dbReference type="InterPro" id="IPR008920">
    <property type="entry name" value="TF_FadR/GntR_C"/>
</dbReference>
<evidence type="ECO:0000256" key="2">
    <source>
        <dbReference type="ARBA" id="ARBA00023125"/>
    </source>
</evidence>
<gene>
    <name evidence="5" type="ORF">ACFOMG_17190</name>
</gene>
<dbReference type="InterPro" id="IPR011711">
    <property type="entry name" value="GntR_C"/>
</dbReference>
<dbReference type="PROSITE" id="PS50949">
    <property type="entry name" value="HTH_GNTR"/>
    <property type="match status" value="1"/>
</dbReference>
<dbReference type="Pfam" id="PF07729">
    <property type="entry name" value="FCD"/>
    <property type="match status" value="1"/>
</dbReference>
<dbReference type="EMBL" id="JBHRYB010000025">
    <property type="protein sequence ID" value="MFC3681840.1"/>
    <property type="molecule type" value="Genomic_DNA"/>
</dbReference>
<keyword evidence="6" id="KW-1185">Reference proteome</keyword>
<dbReference type="Pfam" id="PF00392">
    <property type="entry name" value="GntR"/>
    <property type="match status" value="1"/>
</dbReference>
<keyword evidence="1" id="KW-0805">Transcription regulation</keyword>
<accession>A0ABV7VWT2</accession>
<evidence type="ECO:0000313" key="5">
    <source>
        <dbReference type="EMBL" id="MFC3681840.1"/>
    </source>
</evidence>
<sequence length="236" mass="27785">MNAPQTQQRKPSLAERIYQQLKQDIFDFQLLPGDRFSETEIAGRMQASRTPVREALYRLERDGYVQVHFRSGWQVRPFDFRYFEDLYDVRILLEAETVRRLCSANDRQQRLAELSAIWCCPEGQRLTDSSEVAKLDENFHFGLVESGKNQEISAIHRDVCERLRIIRRLDFTQTGRIEATYNEHSRILLQILNADANQVVAELTQHIEISKNTVREITLHRIQEARQRYAVDMSMK</sequence>
<dbReference type="PANTHER" id="PTHR43537:SF45">
    <property type="entry name" value="GNTR FAMILY REGULATORY PROTEIN"/>
    <property type="match status" value="1"/>
</dbReference>
<evidence type="ECO:0000256" key="1">
    <source>
        <dbReference type="ARBA" id="ARBA00023015"/>
    </source>
</evidence>
<name>A0ABV7VWT2_9GAMM</name>
<feature type="domain" description="HTH gntR-type" evidence="4">
    <location>
        <begin position="11"/>
        <end position="78"/>
    </location>
</feature>
<dbReference type="SMART" id="SM00895">
    <property type="entry name" value="FCD"/>
    <property type="match status" value="1"/>
</dbReference>
<dbReference type="Gene3D" id="1.20.120.530">
    <property type="entry name" value="GntR ligand-binding domain-like"/>
    <property type="match status" value="1"/>
</dbReference>
<dbReference type="InterPro" id="IPR036388">
    <property type="entry name" value="WH-like_DNA-bd_sf"/>
</dbReference>
<reference evidence="6" key="1">
    <citation type="journal article" date="2019" name="Int. J. Syst. Evol. Microbiol.">
        <title>The Global Catalogue of Microorganisms (GCM) 10K type strain sequencing project: providing services to taxonomists for standard genome sequencing and annotation.</title>
        <authorList>
            <consortium name="The Broad Institute Genomics Platform"/>
            <consortium name="The Broad Institute Genome Sequencing Center for Infectious Disease"/>
            <person name="Wu L."/>
            <person name="Ma J."/>
        </authorList>
    </citation>
    <scope>NUCLEOTIDE SEQUENCE [LARGE SCALE GENOMIC DNA]</scope>
    <source>
        <strain evidence="6">KCTC 42424</strain>
    </source>
</reference>
<proteinExistence type="predicted"/>
<dbReference type="CDD" id="cd07377">
    <property type="entry name" value="WHTH_GntR"/>
    <property type="match status" value="1"/>
</dbReference>
<dbReference type="Proteomes" id="UP001595722">
    <property type="component" value="Unassembled WGS sequence"/>
</dbReference>